<organism evidence="1 2">
    <name type="scientific">Brassica carinata</name>
    <name type="common">Ethiopian mustard</name>
    <name type="synonym">Abyssinian cabbage</name>
    <dbReference type="NCBI Taxonomy" id="52824"/>
    <lineage>
        <taxon>Eukaryota</taxon>
        <taxon>Viridiplantae</taxon>
        <taxon>Streptophyta</taxon>
        <taxon>Embryophyta</taxon>
        <taxon>Tracheophyta</taxon>
        <taxon>Spermatophyta</taxon>
        <taxon>Magnoliopsida</taxon>
        <taxon>eudicotyledons</taxon>
        <taxon>Gunneridae</taxon>
        <taxon>Pentapetalae</taxon>
        <taxon>rosids</taxon>
        <taxon>malvids</taxon>
        <taxon>Brassicales</taxon>
        <taxon>Brassicaceae</taxon>
        <taxon>Brassiceae</taxon>
        <taxon>Brassica</taxon>
    </lineage>
</organism>
<gene>
    <name evidence="1" type="ORF">Bca52824_095395</name>
</gene>
<sequence length="62" mass="6850">MDLPNSRRIYTLGKEPTAMKSISDHTDNSKLFAALSEGLRADLMQELKESVGSVHQVQGAEF</sequence>
<dbReference type="EMBL" id="JAAMPC010000361">
    <property type="protein sequence ID" value="KAG2242765.1"/>
    <property type="molecule type" value="Genomic_DNA"/>
</dbReference>
<dbReference type="AlphaFoldDB" id="A0A8X7P1F3"/>
<proteinExistence type="predicted"/>
<name>A0A8X7P1F3_BRACI</name>
<reference evidence="1 2" key="1">
    <citation type="submission" date="2020-02" db="EMBL/GenBank/DDBJ databases">
        <authorList>
            <person name="Ma Q."/>
            <person name="Huang Y."/>
            <person name="Song X."/>
            <person name="Pei D."/>
        </authorList>
    </citation>
    <scope>NUCLEOTIDE SEQUENCE [LARGE SCALE GENOMIC DNA]</scope>
    <source>
        <strain evidence="1">Sxm20200214</strain>
        <tissue evidence="1">Leaf</tissue>
    </source>
</reference>
<comment type="caution">
    <text evidence="1">The sequence shown here is derived from an EMBL/GenBank/DDBJ whole genome shotgun (WGS) entry which is preliminary data.</text>
</comment>
<keyword evidence="2" id="KW-1185">Reference proteome</keyword>
<evidence type="ECO:0000313" key="1">
    <source>
        <dbReference type="EMBL" id="KAG2242765.1"/>
    </source>
</evidence>
<protein>
    <submittedName>
        <fullName evidence="1">Uncharacterized protein</fullName>
    </submittedName>
</protein>
<evidence type="ECO:0000313" key="2">
    <source>
        <dbReference type="Proteomes" id="UP000886595"/>
    </source>
</evidence>
<accession>A0A8X7P1F3</accession>
<dbReference type="Proteomes" id="UP000886595">
    <property type="component" value="Unassembled WGS sequence"/>
</dbReference>